<evidence type="ECO:0000313" key="7">
    <source>
        <dbReference type="Proteomes" id="UP000242188"/>
    </source>
</evidence>
<dbReference type="InterPro" id="IPR000980">
    <property type="entry name" value="SH2"/>
</dbReference>
<feature type="domain" description="PH" evidence="5">
    <location>
        <begin position="28"/>
        <end position="142"/>
    </location>
</feature>
<gene>
    <name evidence="6" type="ORF">KP79_PYT17573</name>
</gene>
<evidence type="ECO:0000259" key="4">
    <source>
        <dbReference type="PROSITE" id="PS50001"/>
    </source>
</evidence>
<feature type="compositionally biased region" description="Basic and acidic residues" evidence="3">
    <location>
        <begin position="236"/>
        <end position="245"/>
    </location>
</feature>
<dbReference type="Gene3D" id="3.30.505.10">
    <property type="entry name" value="SH2 domain"/>
    <property type="match status" value="1"/>
</dbReference>
<feature type="compositionally biased region" description="Basic and acidic residues" evidence="3">
    <location>
        <begin position="154"/>
        <end position="163"/>
    </location>
</feature>
<evidence type="ECO:0000313" key="6">
    <source>
        <dbReference type="EMBL" id="OWF52786.1"/>
    </source>
</evidence>
<protein>
    <submittedName>
        <fullName evidence="6">SH3 domain-binding protein 2</fullName>
    </submittedName>
</protein>
<dbReference type="SMART" id="SM00252">
    <property type="entry name" value="SH2"/>
    <property type="match status" value="1"/>
</dbReference>
<evidence type="ECO:0000256" key="2">
    <source>
        <dbReference type="PROSITE-ProRule" id="PRU00191"/>
    </source>
</evidence>
<evidence type="ECO:0000259" key="5">
    <source>
        <dbReference type="PROSITE" id="PS50003"/>
    </source>
</evidence>
<dbReference type="AlphaFoldDB" id="A0A210QVT2"/>
<dbReference type="InterPro" id="IPR001849">
    <property type="entry name" value="PH_domain"/>
</dbReference>
<dbReference type="GO" id="GO:0017124">
    <property type="term" value="F:SH3 domain binding"/>
    <property type="evidence" value="ECO:0007669"/>
    <property type="project" value="TreeGrafter"/>
</dbReference>
<comment type="caution">
    <text evidence="6">The sequence shown here is derived from an EMBL/GenBank/DDBJ whole genome shotgun (WGS) entry which is preliminary data.</text>
</comment>
<dbReference type="InterPro" id="IPR011993">
    <property type="entry name" value="PH-like_dom_sf"/>
</dbReference>
<proteinExistence type="predicted"/>
<dbReference type="SUPFAM" id="SSF55550">
    <property type="entry name" value="SH2 domain"/>
    <property type="match status" value="1"/>
</dbReference>
<keyword evidence="7" id="KW-1185">Reference proteome</keyword>
<dbReference type="PANTHER" id="PTHR15126">
    <property type="entry name" value="SH3-BINDING"/>
    <property type="match status" value="1"/>
</dbReference>
<dbReference type="SMART" id="SM00233">
    <property type="entry name" value="PH"/>
    <property type="match status" value="1"/>
</dbReference>
<evidence type="ECO:0000256" key="3">
    <source>
        <dbReference type="SAM" id="MobiDB-lite"/>
    </source>
</evidence>
<dbReference type="InterPro" id="IPR036860">
    <property type="entry name" value="SH2_dom_sf"/>
</dbReference>
<dbReference type="PROSITE" id="PS50003">
    <property type="entry name" value="PH_DOMAIN"/>
    <property type="match status" value="1"/>
</dbReference>
<name>A0A210QVT2_MIZYE</name>
<dbReference type="PANTHER" id="PTHR15126:SF4">
    <property type="entry name" value="SH3 DOMAIN-BINDING PROTEIN 2"/>
    <property type="match status" value="1"/>
</dbReference>
<dbReference type="Proteomes" id="UP000242188">
    <property type="component" value="Unassembled WGS sequence"/>
</dbReference>
<accession>A0A210QVT2</accession>
<dbReference type="GO" id="GO:0007165">
    <property type="term" value="P:signal transduction"/>
    <property type="evidence" value="ECO:0007669"/>
    <property type="project" value="InterPro"/>
</dbReference>
<dbReference type="Gene3D" id="2.30.29.30">
    <property type="entry name" value="Pleckstrin-homology domain (PH domain)/Phosphotyrosine-binding domain (PTB)"/>
    <property type="match status" value="1"/>
</dbReference>
<keyword evidence="1 2" id="KW-0727">SH2 domain</keyword>
<feature type="region of interest" description="Disordered" evidence="3">
    <location>
        <begin position="149"/>
        <end position="257"/>
    </location>
</feature>
<dbReference type="EMBL" id="NEDP02001654">
    <property type="protein sequence ID" value="OWF52786.1"/>
    <property type="molecule type" value="Genomic_DNA"/>
</dbReference>
<organism evidence="6 7">
    <name type="scientific">Mizuhopecten yessoensis</name>
    <name type="common">Japanese scallop</name>
    <name type="synonym">Patinopecten yessoensis</name>
    <dbReference type="NCBI Taxonomy" id="6573"/>
    <lineage>
        <taxon>Eukaryota</taxon>
        <taxon>Metazoa</taxon>
        <taxon>Spiralia</taxon>
        <taxon>Lophotrochozoa</taxon>
        <taxon>Mollusca</taxon>
        <taxon>Bivalvia</taxon>
        <taxon>Autobranchia</taxon>
        <taxon>Pteriomorphia</taxon>
        <taxon>Pectinida</taxon>
        <taxon>Pectinoidea</taxon>
        <taxon>Pectinidae</taxon>
        <taxon>Mizuhopecten</taxon>
    </lineage>
</organism>
<dbReference type="InterPro" id="IPR035848">
    <property type="entry name" value="SH3BP2"/>
</dbReference>
<dbReference type="Pfam" id="PF00169">
    <property type="entry name" value="PH"/>
    <property type="match status" value="1"/>
</dbReference>
<sequence length="367" mass="42189">MSGDGSIVPSIFLEPQTTIGAQDILRLGVKLYGFLRKRGQLERTLQRVPVLKLIITKWRQKFVVIAKGCLYIYNDEFSTSPFQSVSLRGYDKVVREIIQDSDRMKSFKLYSKEQFDRKQFTFGSASEDDRKKWMKLLKAEMVLANEAVEDDEEHVISHKQSHDDEPEDEYTYLEKQVNVKEYPPILPHKPIKTTNRKKQPEPDSDTESDDYDKITEAMSPGARGARAPLPPIPKSEPVKKKEGPPMRKPKKPVPAEKPLLKRDISREDFEYKSSDRIQAQNILSGRDAGTYLVRQSRANDSEVLSVQTVDGMKEFKIFRKDGQFSIDHKVFFNSLELLLQHFSKADLPNRHDSLSRGYSCTDLTVAM</sequence>
<evidence type="ECO:0000256" key="1">
    <source>
        <dbReference type="ARBA" id="ARBA00022999"/>
    </source>
</evidence>
<reference evidence="6 7" key="1">
    <citation type="journal article" date="2017" name="Nat. Ecol. Evol.">
        <title>Scallop genome provides insights into evolution of bilaterian karyotype and development.</title>
        <authorList>
            <person name="Wang S."/>
            <person name="Zhang J."/>
            <person name="Jiao W."/>
            <person name="Li J."/>
            <person name="Xun X."/>
            <person name="Sun Y."/>
            <person name="Guo X."/>
            <person name="Huan P."/>
            <person name="Dong B."/>
            <person name="Zhang L."/>
            <person name="Hu X."/>
            <person name="Sun X."/>
            <person name="Wang J."/>
            <person name="Zhao C."/>
            <person name="Wang Y."/>
            <person name="Wang D."/>
            <person name="Huang X."/>
            <person name="Wang R."/>
            <person name="Lv J."/>
            <person name="Li Y."/>
            <person name="Zhang Z."/>
            <person name="Liu B."/>
            <person name="Lu W."/>
            <person name="Hui Y."/>
            <person name="Liang J."/>
            <person name="Zhou Z."/>
            <person name="Hou R."/>
            <person name="Li X."/>
            <person name="Liu Y."/>
            <person name="Li H."/>
            <person name="Ning X."/>
            <person name="Lin Y."/>
            <person name="Zhao L."/>
            <person name="Xing Q."/>
            <person name="Dou J."/>
            <person name="Li Y."/>
            <person name="Mao J."/>
            <person name="Guo H."/>
            <person name="Dou H."/>
            <person name="Li T."/>
            <person name="Mu C."/>
            <person name="Jiang W."/>
            <person name="Fu Q."/>
            <person name="Fu X."/>
            <person name="Miao Y."/>
            <person name="Liu J."/>
            <person name="Yu Q."/>
            <person name="Li R."/>
            <person name="Liao H."/>
            <person name="Li X."/>
            <person name="Kong Y."/>
            <person name="Jiang Z."/>
            <person name="Chourrout D."/>
            <person name="Li R."/>
            <person name="Bao Z."/>
        </authorList>
    </citation>
    <scope>NUCLEOTIDE SEQUENCE [LARGE SCALE GENOMIC DNA]</scope>
    <source>
        <strain evidence="6 7">PY_sf001</strain>
    </source>
</reference>
<dbReference type="PROSITE" id="PS50001">
    <property type="entry name" value="SH2"/>
    <property type="match status" value="1"/>
</dbReference>
<feature type="domain" description="SH2" evidence="4">
    <location>
        <begin position="269"/>
        <end position="358"/>
    </location>
</feature>
<dbReference type="OrthoDB" id="6137659at2759"/>
<dbReference type="Pfam" id="PF00017">
    <property type="entry name" value="SH2"/>
    <property type="match status" value="1"/>
</dbReference>
<dbReference type="SUPFAM" id="SSF50729">
    <property type="entry name" value="PH domain-like"/>
    <property type="match status" value="1"/>
</dbReference>
<dbReference type="STRING" id="6573.A0A210QVT2"/>